<evidence type="ECO:0000256" key="2">
    <source>
        <dbReference type="ARBA" id="ARBA00022980"/>
    </source>
</evidence>
<dbReference type="PROSITE" id="PS01104">
    <property type="entry name" value="RIBOSOMAL_L13E"/>
    <property type="match status" value="1"/>
</dbReference>
<dbReference type="PANTHER" id="PTHR11722">
    <property type="entry name" value="60S RIBOSOMAL PROTEIN L13"/>
    <property type="match status" value="1"/>
</dbReference>
<dbReference type="Pfam" id="PF01294">
    <property type="entry name" value="Ribosomal_L13e"/>
    <property type="match status" value="1"/>
</dbReference>
<dbReference type="InterPro" id="IPR018256">
    <property type="entry name" value="Ribosomal_eL13_CS"/>
</dbReference>
<evidence type="ECO:0000256" key="5">
    <source>
        <dbReference type="SAM" id="MobiDB-lite"/>
    </source>
</evidence>
<dbReference type="GO" id="GO:0003723">
    <property type="term" value="F:RNA binding"/>
    <property type="evidence" value="ECO:0007669"/>
    <property type="project" value="TreeGrafter"/>
</dbReference>
<evidence type="ECO:0000313" key="6">
    <source>
        <dbReference type="EMBL" id="QWW21997.1"/>
    </source>
</evidence>
<dbReference type="Gene3D" id="1.20.5.110">
    <property type="match status" value="1"/>
</dbReference>
<feature type="compositionally biased region" description="Basic and acidic residues" evidence="5">
    <location>
        <begin position="207"/>
        <end position="226"/>
    </location>
</feature>
<dbReference type="InterPro" id="IPR001380">
    <property type="entry name" value="Ribosomal_eL13"/>
</dbReference>
<dbReference type="Proteomes" id="UP000825438">
    <property type="component" value="Chromosome I"/>
</dbReference>
<evidence type="ECO:0000256" key="1">
    <source>
        <dbReference type="ARBA" id="ARBA00005640"/>
    </source>
</evidence>
<dbReference type="GO" id="GO:0006412">
    <property type="term" value="P:translation"/>
    <property type="evidence" value="ECO:0007669"/>
    <property type="project" value="InterPro"/>
</dbReference>
<protein>
    <recommendedName>
        <fullName evidence="4">60S ribosomal protein L13</fullName>
    </recommendedName>
</protein>
<dbReference type="AlphaFoldDB" id="A0A8F2VY16"/>
<keyword evidence="2 4" id="KW-0689">Ribosomal protein</keyword>
<sequence length="226" mass="25253">MVSPVNNALAVNFATSHTWTDGVDILGKMAIAKNQPILKNHFRKHWQERVRVHLDQAGKKVSRRQARAAKAARVAPKPVDLLRPVVRCPTIKYNRKVRAGRGFTLAEVKAAGLTPKYARTVGIAVDHRRQNRSQETFELNVARLNEYKSKLVVFDKTTQAAGEQVSVPAAFPITQAAPESAPRAVEVPEKTAYETLRAAQNKKKYKGIRDKRAKEKAEAEADKKKK</sequence>
<evidence type="ECO:0000256" key="3">
    <source>
        <dbReference type="ARBA" id="ARBA00023274"/>
    </source>
</evidence>
<comment type="similarity">
    <text evidence="1 4">Belongs to the eukaryotic ribosomal protein eL13 family.</text>
</comment>
<proteinExistence type="inferred from homology"/>
<evidence type="ECO:0000256" key="4">
    <source>
        <dbReference type="RuleBase" id="RU000572"/>
    </source>
</evidence>
<gene>
    <name evidence="6" type="ORF">CA7LBN_000743</name>
</gene>
<dbReference type="EMBL" id="CP076749">
    <property type="protein sequence ID" value="QWW21997.1"/>
    <property type="molecule type" value="Genomic_DNA"/>
</dbReference>
<accession>A0A8F2VY16</accession>
<feature type="region of interest" description="Disordered" evidence="5">
    <location>
        <begin position="201"/>
        <end position="226"/>
    </location>
</feature>
<reference evidence="6" key="1">
    <citation type="submission" date="2021-06" db="EMBL/GenBank/DDBJ databases">
        <title>Candida auris outbreak in lebanese hospital.</title>
        <authorList>
            <person name="Finianos M."/>
        </authorList>
    </citation>
    <scope>NUCLEOTIDE SEQUENCE</scope>
    <source>
        <strain evidence="6">CA7LBN</strain>
    </source>
</reference>
<dbReference type="GO" id="GO:0003735">
    <property type="term" value="F:structural constituent of ribosome"/>
    <property type="evidence" value="ECO:0007669"/>
    <property type="project" value="InterPro"/>
</dbReference>
<organism evidence="6">
    <name type="scientific">Candidozyma auris</name>
    <name type="common">Yeast</name>
    <name type="synonym">Candida auris</name>
    <dbReference type="NCBI Taxonomy" id="498019"/>
    <lineage>
        <taxon>Eukaryota</taxon>
        <taxon>Fungi</taxon>
        <taxon>Dikarya</taxon>
        <taxon>Ascomycota</taxon>
        <taxon>Saccharomycotina</taxon>
        <taxon>Pichiomycetes</taxon>
        <taxon>Metschnikowiaceae</taxon>
        <taxon>Candidozyma</taxon>
    </lineage>
</organism>
<dbReference type="PANTHER" id="PTHR11722:SF0">
    <property type="entry name" value="LARGE RIBOSOMAL SUBUNIT PROTEIN EL13"/>
    <property type="match status" value="1"/>
</dbReference>
<dbReference type="GO" id="GO:0022625">
    <property type="term" value="C:cytosolic large ribosomal subunit"/>
    <property type="evidence" value="ECO:0007669"/>
    <property type="project" value="TreeGrafter"/>
</dbReference>
<keyword evidence="3 4" id="KW-0687">Ribonucleoprotein</keyword>
<dbReference type="HAMAP" id="MF_00499">
    <property type="entry name" value="Ribosomal_eL13"/>
    <property type="match status" value="1"/>
</dbReference>
<name>A0A8F2VY16_CANAR</name>